<accession>A0AA35XXJ5</accession>
<dbReference type="PANTHER" id="PTHR43245">
    <property type="entry name" value="BIFUNCTIONAL POLYMYXIN RESISTANCE PROTEIN ARNA"/>
    <property type="match status" value="1"/>
</dbReference>
<protein>
    <submittedName>
        <fullName evidence="2">UDP-glucose 4-epimerase</fullName>
        <ecNumber evidence="2">5.1.3.2</ecNumber>
    </submittedName>
</protein>
<dbReference type="EC" id="5.1.3.2" evidence="2"/>
<dbReference type="RefSeq" id="WP_017365022.1">
    <property type="nucleotide sequence ID" value="NZ_OX458332.1"/>
</dbReference>
<sequence>MRILVTGANGFVGRHLTALLVDQGHWVTAAVRREGAALPTSIAEMRVVGDIGPDTDWDGLLEGVDAVIHLAARVHVMRETGPAPLSRFRQVNVLGTERLARAAARTGVRHLVYLSSVKVHGETSPSGAPFTETMAPAPEDAYGISKWEAERALAEIAAETGLGVTVFRPPLVYGPGVRANFGRLVEAVRRGVPLPFGAVQNRRSLVYVGNLADAVATSLLRADAIGQTFLISDGPPLSTAELVRSIARAMHRKPRLLSIPPALLRVTGALTGKRAEIGRLLGDLAVDDSLLRSRLAWQPAYGLEEGLAATVRKTPARSRGVHRI</sequence>
<keyword evidence="2" id="KW-0413">Isomerase</keyword>
<evidence type="ECO:0000313" key="2">
    <source>
        <dbReference type="EMBL" id="CAI8755750.1"/>
    </source>
</evidence>
<organism evidence="2 3">
    <name type="scientific">Methylococcus capsulatus</name>
    <dbReference type="NCBI Taxonomy" id="414"/>
    <lineage>
        <taxon>Bacteria</taxon>
        <taxon>Pseudomonadati</taxon>
        <taxon>Pseudomonadota</taxon>
        <taxon>Gammaproteobacteria</taxon>
        <taxon>Methylococcales</taxon>
        <taxon>Methylococcaceae</taxon>
        <taxon>Methylococcus</taxon>
    </lineage>
</organism>
<feature type="domain" description="NAD-dependent epimerase/dehydratase" evidence="1">
    <location>
        <begin position="3"/>
        <end position="228"/>
    </location>
</feature>
<proteinExistence type="predicted"/>
<dbReference type="InterPro" id="IPR050177">
    <property type="entry name" value="Lipid_A_modif_metabolic_enz"/>
</dbReference>
<evidence type="ECO:0000259" key="1">
    <source>
        <dbReference type="Pfam" id="PF01370"/>
    </source>
</evidence>
<dbReference type="InterPro" id="IPR036291">
    <property type="entry name" value="NAD(P)-bd_dom_sf"/>
</dbReference>
<dbReference type="Pfam" id="PF01370">
    <property type="entry name" value="Epimerase"/>
    <property type="match status" value="1"/>
</dbReference>
<dbReference type="CDD" id="cd05232">
    <property type="entry name" value="UDP_G4E_4_SDR_e"/>
    <property type="match status" value="1"/>
</dbReference>
<reference evidence="2" key="1">
    <citation type="submission" date="2023-03" db="EMBL/GenBank/DDBJ databases">
        <authorList>
            <person name="Pearce D."/>
        </authorList>
    </citation>
    <scope>NUCLEOTIDE SEQUENCE</scope>
    <source>
        <strain evidence="2">Mc</strain>
    </source>
</reference>
<gene>
    <name evidence="2" type="primary">galE</name>
    <name evidence="2" type="ORF">MCNOR_0740</name>
</gene>
<dbReference type="Proteomes" id="UP001158598">
    <property type="component" value="Chromosome"/>
</dbReference>
<dbReference type="GO" id="GO:0003978">
    <property type="term" value="F:UDP-glucose 4-epimerase activity"/>
    <property type="evidence" value="ECO:0007669"/>
    <property type="project" value="UniProtKB-EC"/>
</dbReference>
<dbReference type="InterPro" id="IPR001509">
    <property type="entry name" value="Epimerase_deHydtase"/>
</dbReference>
<dbReference type="PANTHER" id="PTHR43245:SF58">
    <property type="entry name" value="BLL5923 PROTEIN"/>
    <property type="match status" value="1"/>
</dbReference>
<dbReference type="Gene3D" id="3.40.50.720">
    <property type="entry name" value="NAD(P)-binding Rossmann-like Domain"/>
    <property type="match status" value="1"/>
</dbReference>
<name>A0AA35XXJ5_METCP</name>
<evidence type="ECO:0000313" key="3">
    <source>
        <dbReference type="Proteomes" id="UP001158598"/>
    </source>
</evidence>
<dbReference type="EMBL" id="OX458332">
    <property type="protein sequence ID" value="CAI8755750.1"/>
    <property type="molecule type" value="Genomic_DNA"/>
</dbReference>
<dbReference type="SUPFAM" id="SSF51735">
    <property type="entry name" value="NAD(P)-binding Rossmann-fold domains"/>
    <property type="match status" value="1"/>
</dbReference>
<dbReference type="AlphaFoldDB" id="A0AA35XXJ5"/>